<evidence type="ECO:0000256" key="1">
    <source>
        <dbReference type="ARBA" id="ARBA00022679"/>
    </source>
</evidence>
<dbReference type="EMBL" id="JACOQK010000001">
    <property type="protein sequence ID" value="MBC5787127.1"/>
    <property type="molecule type" value="Genomic_DNA"/>
</dbReference>
<dbReference type="InterPro" id="IPR022414">
    <property type="entry name" value="ATP-guanido_PTrfase_cat"/>
</dbReference>
<dbReference type="NCBIfam" id="NF002194">
    <property type="entry name" value="PRK01059.1-4"/>
    <property type="match status" value="1"/>
</dbReference>
<dbReference type="SUPFAM" id="SSF55931">
    <property type="entry name" value="Glutamine synthetase/guanido kinase"/>
    <property type="match status" value="1"/>
</dbReference>
<dbReference type="InterPro" id="IPR023660">
    <property type="entry name" value="Arg_Kinase"/>
</dbReference>
<dbReference type="InterPro" id="IPR000749">
    <property type="entry name" value="ATP-guanido_PTrfase"/>
</dbReference>
<dbReference type="PROSITE" id="PS51510">
    <property type="entry name" value="PHOSPHAGEN_KINASE_C"/>
    <property type="match status" value="1"/>
</dbReference>
<keyword evidence="10" id="KW-1185">Reference proteome</keyword>
<comment type="caution">
    <text evidence="9">The sequence shown here is derived from an EMBL/GenBank/DDBJ whole genome shotgun (WGS) entry which is preliminary data.</text>
</comment>
<evidence type="ECO:0000256" key="3">
    <source>
        <dbReference type="ARBA" id="ARBA00022777"/>
    </source>
</evidence>
<organism evidence="9 10">
    <name type="scientific">Clostridium facile</name>
    <dbReference type="NCBI Taxonomy" id="2763035"/>
    <lineage>
        <taxon>Bacteria</taxon>
        <taxon>Bacillati</taxon>
        <taxon>Bacillota</taxon>
        <taxon>Clostridia</taxon>
        <taxon>Eubacteriales</taxon>
        <taxon>Clostridiaceae</taxon>
        <taxon>Clostridium</taxon>
    </lineage>
</organism>
<evidence type="ECO:0000313" key="10">
    <source>
        <dbReference type="Proteomes" id="UP000649151"/>
    </source>
</evidence>
<gene>
    <name evidence="9" type="ORF">H8Z77_03695</name>
</gene>
<comment type="similarity">
    <text evidence="5 6">Belongs to the ATP:guanido phosphotransferase family.</text>
</comment>
<dbReference type="InterPro" id="IPR022415">
    <property type="entry name" value="ATP-guanido_PTrfase_AS"/>
</dbReference>
<dbReference type="GO" id="GO:1990424">
    <property type="term" value="F:protein arginine kinase activity"/>
    <property type="evidence" value="ECO:0007669"/>
    <property type="project" value="UniProtKB-EC"/>
</dbReference>
<feature type="coiled-coil region" evidence="7">
    <location>
        <begin position="226"/>
        <end position="254"/>
    </location>
</feature>
<keyword evidence="4 5" id="KW-0067">ATP-binding</keyword>
<evidence type="ECO:0000256" key="7">
    <source>
        <dbReference type="SAM" id="Coils"/>
    </source>
</evidence>
<evidence type="ECO:0000313" key="9">
    <source>
        <dbReference type="EMBL" id="MBC5787127.1"/>
    </source>
</evidence>
<feature type="binding site" evidence="5">
    <location>
        <begin position="20"/>
        <end position="24"/>
    </location>
    <ligand>
        <name>ATP</name>
        <dbReference type="ChEBI" id="CHEBI:30616"/>
    </ligand>
</feature>
<keyword evidence="3 5" id="KW-0418">Kinase</keyword>
<evidence type="ECO:0000259" key="8">
    <source>
        <dbReference type="PROSITE" id="PS51510"/>
    </source>
</evidence>
<dbReference type="InterPro" id="IPR014746">
    <property type="entry name" value="Gln_synth/guanido_kin_cat_dom"/>
</dbReference>
<dbReference type="RefSeq" id="WP_069988812.1">
    <property type="nucleotide sequence ID" value="NZ_JACOQK010000001.1"/>
</dbReference>
<keyword evidence="2 5" id="KW-0547">Nucleotide-binding</keyword>
<proteinExistence type="inferred from homology"/>
<feature type="binding site" evidence="5">
    <location>
        <begin position="200"/>
        <end position="205"/>
    </location>
    <ligand>
        <name>ATP</name>
        <dbReference type="ChEBI" id="CHEBI:30616"/>
    </ligand>
</feature>
<keyword evidence="1 5" id="KW-0808">Transferase</keyword>
<protein>
    <submittedName>
        <fullName evidence="9">Protein arginine kinase</fullName>
        <ecNumber evidence="9">2.7.14.1</ecNumber>
    </submittedName>
</protein>
<dbReference type="PANTHER" id="PTHR11547">
    <property type="entry name" value="ARGININE OR CREATINE KINASE"/>
    <property type="match status" value="1"/>
</dbReference>
<reference evidence="9 10" key="1">
    <citation type="submission" date="2020-08" db="EMBL/GenBank/DDBJ databases">
        <title>Genome public.</title>
        <authorList>
            <person name="Liu C."/>
            <person name="Sun Q."/>
        </authorList>
    </citation>
    <scope>NUCLEOTIDE SEQUENCE [LARGE SCALE GENOMIC DNA]</scope>
    <source>
        <strain evidence="9 10">NSJ-27</strain>
    </source>
</reference>
<feature type="binding site" evidence="5">
    <location>
        <begin position="169"/>
        <end position="173"/>
    </location>
    <ligand>
        <name>ATP</name>
        <dbReference type="ChEBI" id="CHEBI:30616"/>
    </ligand>
</feature>
<dbReference type="Gene3D" id="3.30.590.10">
    <property type="entry name" value="Glutamine synthetase/guanido kinase, catalytic domain"/>
    <property type="match status" value="1"/>
</dbReference>
<dbReference type="PROSITE" id="PS00112">
    <property type="entry name" value="PHOSPHAGEN_KINASE"/>
    <property type="match status" value="1"/>
</dbReference>
<feature type="binding site" evidence="5">
    <location>
        <position position="118"/>
    </location>
    <ligand>
        <name>ATP</name>
        <dbReference type="ChEBI" id="CHEBI:30616"/>
    </ligand>
</feature>
<sequence>MTALKQWYFKNGTQSNLIPSTRIRLARNLKQFPFEDRMTIDQQNQLSKLVQQALEQLQMGENKFRYLKLSDMSEKEIYSLLEKHLISLDLSRNTKTGFVAISEDDSISIMVNEEDHIRIQVLSTGFDLEHTLDLANKIDDYFDHELDYAFDPKLGFLTACPTNLGTGMRASVMIHLPALKQFNAIQQLSNNLGKLGMTIRGSFGEGTNVQGDMYTISNQVTLGISEQNAIQNLENIAKQIIEKEQNARNQLKDNDGFLDAIWRSYAILKYAKLISGEECSQLLSSVRLGVSMGILTDISLEQINEITAYYMPSSLCLYYKKDLDAHQRDAARAQMVQQILTK</sequence>
<evidence type="ECO:0000256" key="5">
    <source>
        <dbReference type="PROSITE-ProRule" id="PRU00843"/>
    </source>
</evidence>
<dbReference type="EC" id="2.7.14.1" evidence="9"/>
<dbReference type="Pfam" id="PF00217">
    <property type="entry name" value="ATP-gua_Ptrans"/>
    <property type="match status" value="1"/>
</dbReference>
<feature type="binding site" evidence="5">
    <location>
        <position position="84"/>
    </location>
    <ligand>
        <name>ATP</name>
        <dbReference type="ChEBI" id="CHEBI:30616"/>
    </ligand>
</feature>
<dbReference type="CDD" id="cd07930">
    <property type="entry name" value="bacterial_phosphagen_kinase"/>
    <property type="match status" value="1"/>
</dbReference>
<evidence type="ECO:0000256" key="4">
    <source>
        <dbReference type="ARBA" id="ARBA00022840"/>
    </source>
</evidence>
<dbReference type="PANTHER" id="PTHR11547:SF38">
    <property type="entry name" value="ARGININE KINASE 1-RELATED"/>
    <property type="match status" value="1"/>
</dbReference>
<evidence type="ECO:0000256" key="2">
    <source>
        <dbReference type="ARBA" id="ARBA00022741"/>
    </source>
</evidence>
<name>A0ABR7IPS9_9CLOT</name>
<feature type="domain" description="Phosphagen kinase C-terminal" evidence="8">
    <location>
        <begin position="17"/>
        <end position="247"/>
    </location>
</feature>
<accession>A0ABR7IPS9</accession>
<dbReference type="Proteomes" id="UP000649151">
    <property type="component" value="Unassembled WGS sequence"/>
</dbReference>
<keyword evidence="7" id="KW-0175">Coiled coil</keyword>
<evidence type="ECO:0000256" key="6">
    <source>
        <dbReference type="RuleBase" id="RU000505"/>
    </source>
</evidence>